<evidence type="ECO:0000313" key="3">
    <source>
        <dbReference type="RefSeq" id="XP_036682652.1"/>
    </source>
</evidence>
<dbReference type="Proteomes" id="UP000694857">
    <property type="component" value="Chromosome 15"/>
</dbReference>
<feature type="region of interest" description="Disordered" evidence="1">
    <location>
        <begin position="216"/>
        <end position="273"/>
    </location>
</feature>
<feature type="region of interest" description="Disordered" evidence="1">
    <location>
        <begin position="128"/>
        <end position="148"/>
    </location>
</feature>
<sequence>MAQPPKRSNFEGPELGAQRKVTAGVSEVQILSLKLESVQMEQSRRWSCWGEQLSPPGLAPGPQSLTGVEEPGGLGGGLSRLSPPMMDEGATSIVSWPGERSGAQENTGSSGLEEDLELVLREVGGQIATGKGKDIDGSDMRQRRGGLGGLNGYPSGYGPRSGLGAGFDTGCGLGAQPGIGGVVKPQKLGVSPGFRNRNGLGVGAFPGTATQPGYGNGLGAGAFPGPGTQAGPAAQNGQGPGIGGSVKPQKPGLSSGNGLGAEPSQELEPSQDRALAMAWGPSQCLPESGLGCTLQTEPVNPDPAADPLGPVPKPGPPVFGTGNGAQLGLGGLKPQKPGFGASVRPQKPGFGNSNGLGAQPGSAVPIGYGPGIAEAMKPQKPVYRNALGVGAFPGEGPQPGLGGGLSPPKPGYMPGNGLQLPPGLGGGLKPQKPGYGNGNGLGAQPGYRPPNGYRPGAELGFGGGLKPQKVAIMYYALDHSGGQRWWDPVSGFPGADGFQNGELDPGDTMQGVGEGMSGAGQESAGSLAGYEGAAVVRPNVAAPAPGGNGPYGQLRPELGPGPLGGPEVKRGSNGLMGNGHGTRWLTAPIGWASRSAARGPLLEKQGLHGLCARGPGAAVVAKLAARLPRSRSHPRLARAHSRLGRARASLSLTPPPAPSLPHPPLPGLPPGLSPAPPPPPSALALAELPPLPALPLRPEPLAPWGPGAHVALPDLPPEAWASAPPAAALALQDLPRLPAPAPPPAHLPLPPLPETAVAATPGPVGARGRPPLNAEPPPQPLPPLPARPSPFNLPAPPAPRDPWPLPAFPPPLPLPPPPPHFFLSPPC</sequence>
<organism evidence="2 3">
    <name type="scientific">Balaenoptera musculus</name>
    <name type="common">Blue whale</name>
    <dbReference type="NCBI Taxonomy" id="9771"/>
    <lineage>
        <taxon>Eukaryota</taxon>
        <taxon>Metazoa</taxon>
        <taxon>Chordata</taxon>
        <taxon>Craniata</taxon>
        <taxon>Vertebrata</taxon>
        <taxon>Euteleostomi</taxon>
        <taxon>Mammalia</taxon>
        <taxon>Eutheria</taxon>
        <taxon>Laurasiatheria</taxon>
        <taxon>Artiodactyla</taxon>
        <taxon>Whippomorpha</taxon>
        <taxon>Cetacea</taxon>
        <taxon>Mysticeti</taxon>
        <taxon>Balaenopteridae</taxon>
        <taxon>Balaenoptera</taxon>
    </lineage>
</organism>
<evidence type="ECO:0000313" key="2">
    <source>
        <dbReference type="Proteomes" id="UP000694857"/>
    </source>
</evidence>
<dbReference type="OrthoDB" id="9717675at2759"/>
<feature type="compositionally biased region" description="Basic residues" evidence="1">
    <location>
        <begin position="630"/>
        <end position="645"/>
    </location>
</feature>
<dbReference type="AlphaFoldDB" id="A0A8B8VE14"/>
<name>A0A8B8VE14_BALMU</name>
<accession>A0A8B8VE14</accession>
<feature type="compositionally biased region" description="Pro residues" evidence="1">
    <location>
        <begin position="737"/>
        <end position="753"/>
    </location>
</feature>
<feature type="region of interest" description="Disordered" evidence="1">
    <location>
        <begin position="50"/>
        <end position="112"/>
    </location>
</feature>
<feature type="region of interest" description="Disordered" evidence="1">
    <location>
        <begin position="735"/>
        <end position="827"/>
    </location>
</feature>
<feature type="compositionally biased region" description="Gly residues" evidence="1">
    <location>
        <begin position="321"/>
        <end position="331"/>
    </location>
</feature>
<dbReference type="GeneID" id="118881631"/>
<proteinExistence type="predicted"/>
<protein>
    <submittedName>
        <fullName evidence="3">Collagen alpha-2(IV) chain-like</fullName>
    </submittedName>
</protein>
<gene>
    <name evidence="3" type="primary">LOC118881631</name>
</gene>
<feature type="compositionally biased region" description="Low complexity" evidence="1">
    <location>
        <begin position="225"/>
        <end position="237"/>
    </location>
</feature>
<evidence type="ECO:0000256" key="1">
    <source>
        <dbReference type="SAM" id="MobiDB-lite"/>
    </source>
</evidence>
<feature type="compositionally biased region" description="Pro residues" evidence="1">
    <location>
        <begin position="773"/>
        <end position="827"/>
    </location>
</feature>
<dbReference type="KEGG" id="bmus:118881631"/>
<reference evidence="3" key="1">
    <citation type="submission" date="2025-08" db="UniProtKB">
        <authorList>
            <consortium name="RefSeq"/>
        </authorList>
    </citation>
    <scope>IDENTIFICATION</scope>
    <source>
        <tissue evidence="3">Epidermis and Blubber</tissue>
    </source>
</reference>
<feature type="compositionally biased region" description="Basic and acidic residues" evidence="1">
    <location>
        <begin position="131"/>
        <end position="142"/>
    </location>
</feature>
<dbReference type="RefSeq" id="XP_036682652.1">
    <property type="nucleotide sequence ID" value="XM_036826757.1"/>
</dbReference>
<feature type="region of interest" description="Disordered" evidence="1">
    <location>
        <begin position="630"/>
        <end position="684"/>
    </location>
</feature>
<feature type="region of interest" description="Disordered" evidence="1">
    <location>
        <begin position="288"/>
        <end position="361"/>
    </location>
</feature>
<feature type="region of interest" description="Disordered" evidence="1">
    <location>
        <begin position="1"/>
        <end position="21"/>
    </location>
</feature>
<feature type="compositionally biased region" description="Pro residues" evidence="1">
    <location>
        <begin position="653"/>
        <end position="681"/>
    </location>
</feature>
<keyword evidence="2" id="KW-1185">Reference proteome</keyword>